<dbReference type="Proteomes" id="UP000199341">
    <property type="component" value="Unassembled WGS sequence"/>
</dbReference>
<proteinExistence type="predicted"/>
<name>A0A1G9XX15_9ACTN</name>
<gene>
    <name evidence="1" type="ORF">SAMN05216259_102294</name>
</gene>
<dbReference type="RefSeq" id="WP_093782990.1">
    <property type="nucleotide sequence ID" value="NZ_FNIE01000002.1"/>
</dbReference>
<evidence type="ECO:0000313" key="2">
    <source>
        <dbReference type="Proteomes" id="UP000199341"/>
    </source>
</evidence>
<reference evidence="1 2" key="1">
    <citation type="submission" date="2016-10" db="EMBL/GenBank/DDBJ databases">
        <authorList>
            <person name="de Groot N.N."/>
        </authorList>
    </citation>
    <scope>NUCLEOTIDE SEQUENCE [LARGE SCALE GENOMIC DNA]</scope>
    <source>
        <strain evidence="1 2">CGMCC 4.2022</strain>
    </source>
</reference>
<dbReference type="STRING" id="310781.SAMN05216259_102294"/>
<dbReference type="EMBL" id="FNIE01000002">
    <property type="protein sequence ID" value="SDN00715.1"/>
    <property type="molecule type" value="Genomic_DNA"/>
</dbReference>
<accession>A0A1G9XX15</accession>
<evidence type="ECO:0008006" key="3">
    <source>
        <dbReference type="Google" id="ProtNLM"/>
    </source>
</evidence>
<sequence length="87" mass="9336">MDRRNAVVADGGGISLGKDGRVVELPWGDVEVAWAERREGRRSVLSVVVLQYDGTAHTCEVTAGSPGELQAWLGAFTALTAYYRVDG</sequence>
<evidence type="ECO:0000313" key="1">
    <source>
        <dbReference type="EMBL" id="SDN00715.1"/>
    </source>
</evidence>
<dbReference type="OrthoDB" id="9762169at2"/>
<dbReference type="AlphaFoldDB" id="A0A1G9XX15"/>
<keyword evidence="2" id="KW-1185">Reference proteome</keyword>
<protein>
    <recommendedName>
        <fullName evidence="3">PH domain-containing protein</fullName>
    </recommendedName>
</protein>
<organism evidence="1 2">
    <name type="scientific">Actinacidiphila guanduensis</name>
    <dbReference type="NCBI Taxonomy" id="310781"/>
    <lineage>
        <taxon>Bacteria</taxon>
        <taxon>Bacillati</taxon>
        <taxon>Actinomycetota</taxon>
        <taxon>Actinomycetes</taxon>
        <taxon>Kitasatosporales</taxon>
        <taxon>Streptomycetaceae</taxon>
        <taxon>Actinacidiphila</taxon>
    </lineage>
</organism>